<dbReference type="SMART" id="SM00576">
    <property type="entry name" value="BTP"/>
    <property type="match status" value="1"/>
</dbReference>
<name>A0A6G1HW96_9PEZI</name>
<proteinExistence type="predicted"/>
<evidence type="ECO:0000256" key="1">
    <source>
        <dbReference type="ARBA" id="ARBA00004123"/>
    </source>
</evidence>
<feature type="region of interest" description="Disordered" evidence="5">
    <location>
        <begin position="208"/>
        <end position="239"/>
    </location>
</feature>
<dbReference type="GO" id="GO:0005634">
    <property type="term" value="C:nucleus"/>
    <property type="evidence" value="ECO:0007669"/>
    <property type="project" value="UniProtKB-SubCell"/>
</dbReference>
<evidence type="ECO:0000313" key="7">
    <source>
        <dbReference type="EMBL" id="KAF2400328.1"/>
    </source>
</evidence>
<dbReference type="InterPro" id="IPR006565">
    <property type="entry name" value="BTP"/>
</dbReference>
<dbReference type="Pfam" id="PF07524">
    <property type="entry name" value="Bromo_TP"/>
    <property type="match status" value="1"/>
</dbReference>
<dbReference type="OrthoDB" id="5402929at2759"/>
<dbReference type="EMBL" id="ML996695">
    <property type="protein sequence ID" value="KAF2400328.1"/>
    <property type="molecule type" value="Genomic_DNA"/>
</dbReference>
<organism evidence="7 8">
    <name type="scientific">Trichodelitschia bisporula</name>
    <dbReference type="NCBI Taxonomy" id="703511"/>
    <lineage>
        <taxon>Eukaryota</taxon>
        <taxon>Fungi</taxon>
        <taxon>Dikarya</taxon>
        <taxon>Ascomycota</taxon>
        <taxon>Pezizomycotina</taxon>
        <taxon>Dothideomycetes</taxon>
        <taxon>Dothideomycetes incertae sedis</taxon>
        <taxon>Phaeotrichales</taxon>
        <taxon>Phaeotrichaceae</taxon>
        <taxon>Trichodelitschia</taxon>
    </lineage>
</organism>
<reference evidence="7" key="1">
    <citation type="journal article" date="2020" name="Stud. Mycol.">
        <title>101 Dothideomycetes genomes: a test case for predicting lifestyles and emergence of pathogens.</title>
        <authorList>
            <person name="Haridas S."/>
            <person name="Albert R."/>
            <person name="Binder M."/>
            <person name="Bloem J."/>
            <person name="Labutti K."/>
            <person name="Salamov A."/>
            <person name="Andreopoulos B."/>
            <person name="Baker S."/>
            <person name="Barry K."/>
            <person name="Bills G."/>
            <person name="Bluhm B."/>
            <person name="Cannon C."/>
            <person name="Castanera R."/>
            <person name="Culley D."/>
            <person name="Daum C."/>
            <person name="Ezra D."/>
            <person name="Gonzalez J."/>
            <person name="Henrissat B."/>
            <person name="Kuo A."/>
            <person name="Liang C."/>
            <person name="Lipzen A."/>
            <person name="Lutzoni F."/>
            <person name="Magnuson J."/>
            <person name="Mondo S."/>
            <person name="Nolan M."/>
            <person name="Ohm R."/>
            <person name="Pangilinan J."/>
            <person name="Park H.-J."/>
            <person name="Ramirez L."/>
            <person name="Alfaro M."/>
            <person name="Sun H."/>
            <person name="Tritt A."/>
            <person name="Yoshinaga Y."/>
            <person name="Zwiers L.-H."/>
            <person name="Turgeon B."/>
            <person name="Goodwin S."/>
            <person name="Spatafora J."/>
            <person name="Crous P."/>
            <person name="Grigoriev I."/>
        </authorList>
    </citation>
    <scope>NUCLEOTIDE SEQUENCE</scope>
    <source>
        <strain evidence="7">CBS 262.69</strain>
    </source>
</reference>
<dbReference type="CDD" id="cd00076">
    <property type="entry name" value="HFD_SF"/>
    <property type="match status" value="1"/>
</dbReference>
<dbReference type="Proteomes" id="UP000799640">
    <property type="component" value="Unassembled WGS sequence"/>
</dbReference>
<dbReference type="Gene3D" id="1.10.20.10">
    <property type="entry name" value="Histone, subunit A"/>
    <property type="match status" value="1"/>
</dbReference>
<evidence type="ECO:0000256" key="5">
    <source>
        <dbReference type="SAM" id="MobiDB-lite"/>
    </source>
</evidence>
<evidence type="ECO:0000256" key="4">
    <source>
        <dbReference type="ARBA" id="ARBA00023242"/>
    </source>
</evidence>
<evidence type="ECO:0000256" key="2">
    <source>
        <dbReference type="ARBA" id="ARBA00023015"/>
    </source>
</evidence>
<accession>A0A6G1HW96</accession>
<comment type="subcellular location">
    <subcellularLocation>
        <location evidence="1">Nucleus</location>
    </subcellularLocation>
</comment>
<protein>
    <recommendedName>
        <fullName evidence="6">Bromodomain associated domain-containing protein</fullName>
    </recommendedName>
</protein>
<feature type="region of interest" description="Disordered" evidence="5">
    <location>
        <begin position="165"/>
        <end position="191"/>
    </location>
</feature>
<evidence type="ECO:0000259" key="6">
    <source>
        <dbReference type="SMART" id="SM00576"/>
    </source>
</evidence>
<sequence>MSSLDAFHLALLRPAILQILRAAGFHAARPSVIDAVTEMAAKYMMALGERTARYADLTANINTPDVRDARLALTDVGQMIPFTTATEEIFKEMTRVPLDEIRETGERRVREQRRRDDEDTADVRAFAGWFDGPTFKEIGRIARVEGEEERKEDYVTVLKKKHSKTGEDTRFQGTILGPAAEPRPIHIEGGPETIEDWHWRVRQRYSEHPVKSLNGKRKRDEEDVGEDDVRMKECSPSTS</sequence>
<keyword evidence="3" id="KW-0804">Transcription</keyword>
<keyword evidence="4" id="KW-0539">Nucleus</keyword>
<dbReference type="GO" id="GO:0046982">
    <property type="term" value="F:protein heterodimerization activity"/>
    <property type="evidence" value="ECO:0007669"/>
    <property type="project" value="InterPro"/>
</dbReference>
<feature type="domain" description="Bromodomain associated" evidence="6">
    <location>
        <begin position="5"/>
        <end position="82"/>
    </location>
</feature>
<dbReference type="InterPro" id="IPR009072">
    <property type="entry name" value="Histone-fold"/>
</dbReference>
<gene>
    <name evidence="7" type="ORF">EJ06DRAFT_477430</name>
</gene>
<evidence type="ECO:0000256" key="3">
    <source>
        <dbReference type="ARBA" id="ARBA00023163"/>
    </source>
</evidence>
<evidence type="ECO:0000313" key="8">
    <source>
        <dbReference type="Proteomes" id="UP000799640"/>
    </source>
</evidence>
<keyword evidence="8" id="KW-1185">Reference proteome</keyword>
<dbReference type="AlphaFoldDB" id="A0A6G1HW96"/>
<keyword evidence="2" id="KW-0805">Transcription regulation</keyword>